<accession>A0A918XS04</accession>
<comment type="catalytic activity">
    <reaction evidence="10">
        <text>L-isoleucine + 2-oxoglutarate = (S)-3-methyl-2-oxopentanoate + L-glutamate</text>
        <dbReference type="Rhea" id="RHEA:24801"/>
        <dbReference type="ChEBI" id="CHEBI:16810"/>
        <dbReference type="ChEBI" id="CHEBI:29985"/>
        <dbReference type="ChEBI" id="CHEBI:35146"/>
        <dbReference type="ChEBI" id="CHEBI:58045"/>
        <dbReference type="EC" id="2.6.1.42"/>
    </reaction>
</comment>
<dbReference type="Proteomes" id="UP000630353">
    <property type="component" value="Unassembled WGS sequence"/>
</dbReference>
<dbReference type="GO" id="GO:0004084">
    <property type="term" value="F:branched-chain-amino-acid transaminase activity"/>
    <property type="evidence" value="ECO:0007669"/>
    <property type="project" value="UniProtKB-EC"/>
</dbReference>
<dbReference type="EMBL" id="BMZS01000004">
    <property type="protein sequence ID" value="GHD48462.1"/>
    <property type="molecule type" value="Genomic_DNA"/>
</dbReference>
<keyword evidence="8" id="KW-0100">Branched-chain amino acid biosynthesis</keyword>
<evidence type="ECO:0000256" key="1">
    <source>
        <dbReference type="ARBA" id="ARBA00003109"/>
    </source>
</evidence>
<dbReference type="PANTHER" id="PTHR42743:SF11">
    <property type="entry name" value="AMINODEOXYCHORISMATE LYASE"/>
    <property type="match status" value="1"/>
</dbReference>
<gene>
    <name evidence="12" type="ORF">GCM10017083_19590</name>
</gene>
<dbReference type="GO" id="GO:0009082">
    <property type="term" value="P:branched-chain amino acid biosynthetic process"/>
    <property type="evidence" value="ECO:0007669"/>
    <property type="project" value="UniProtKB-KW"/>
</dbReference>
<dbReference type="AlphaFoldDB" id="A0A918XS04"/>
<comment type="catalytic activity">
    <reaction evidence="11">
        <text>L-leucine + 2-oxoglutarate = 4-methyl-2-oxopentanoate + L-glutamate</text>
        <dbReference type="Rhea" id="RHEA:18321"/>
        <dbReference type="ChEBI" id="CHEBI:16810"/>
        <dbReference type="ChEBI" id="CHEBI:17865"/>
        <dbReference type="ChEBI" id="CHEBI:29985"/>
        <dbReference type="ChEBI" id="CHEBI:57427"/>
        <dbReference type="EC" id="2.6.1.42"/>
    </reaction>
</comment>
<organism evidence="12 13">
    <name type="scientific">Thalassobaculum fulvum</name>
    <dbReference type="NCBI Taxonomy" id="1633335"/>
    <lineage>
        <taxon>Bacteria</taxon>
        <taxon>Pseudomonadati</taxon>
        <taxon>Pseudomonadota</taxon>
        <taxon>Alphaproteobacteria</taxon>
        <taxon>Rhodospirillales</taxon>
        <taxon>Thalassobaculaceae</taxon>
        <taxon>Thalassobaculum</taxon>
    </lineage>
</organism>
<dbReference type="Gene3D" id="3.30.470.10">
    <property type="match status" value="1"/>
</dbReference>
<evidence type="ECO:0000256" key="4">
    <source>
        <dbReference type="ARBA" id="ARBA00005072"/>
    </source>
</evidence>
<comment type="pathway">
    <text evidence="3">Amino-acid biosynthesis; L-valine biosynthesis; L-valine from pyruvate: step 4/4.</text>
</comment>
<evidence type="ECO:0000256" key="10">
    <source>
        <dbReference type="ARBA" id="ARBA00048798"/>
    </source>
</evidence>
<dbReference type="GO" id="GO:0005829">
    <property type="term" value="C:cytosol"/>
    <property type="evidence" value="ECO:0007669"/>
    <property type="project" value="TreeGrafter"/>
</dbReference>
<evidence type="ECO:0000256" key="8">
    <source>
        <dbReference type="ARBA" id="ARBA00023304"/>
    </source>
</evidence>
<keyword evidence="8" id="KW-0028">Amino-acid biosynthesis</keyword>
<comment type="function">
    <text evidence="1">Acts on leucine, isoleucine and valine.</text>
</comment>
<comment type="pathway">
    <text evidence="4">Amino-acid biosynthesis; L-leucine biosynthesis; L-leucine from 3-methyl-2-oxobutanoate: step 4/4.</text>
</comment>
<comment type="pathway">
    <text evidence="2">Amino-acid biosynthesis; L-isoleucine biosynthesis; L-isoleucine from 2-oxobutanoate: step 4/4.</text>
</comment>
<keyword evidence="13" id="KW-1185">Reference proteome</keyword>
<reference evidence="12" key="1">
    <citation type="journal article" date="2014" name="Int. J. Syst. Evol. Microbiol.">
        <title>Complete genome sequence of Corynebacterium casei LMG S-19264T (=DSM 44701T), isolated from a smear-ripened cheese.</title>
        <authorList>
            <consortium name="US DOE Joint Genome Institute (JGI-PGF)"/>
            <person name="Walter F."/>
            <person name="Albersmeier A."/>
            <person name="Kalinowski J."/>
            <person name="Ruckert C."/>
        </authorList>
    </citation>
    <scope>NUCLEOTIDE SEQUENCE</scope>
    <source>
        <strain evidence="12">KCTC 42651</strain>
    </source>
</reference>
<dbReference type="InterPro" id="IPR043132">
    <property type="entry name" value="BCAT-like_C"/>
</dbReference>
<comment type="similarity">
    <text evidence="5">Belongs to the class-IV pyridoxal-phosphate-dependent aminotransferase family.</text>
</comment>
<evidence type="ECO:0000313" key="13">
    <source>
        <dbReference type="Proteomes" id="UP000630353"/>
    </source>
</evidence>
<dbReference type="InterPro" id="IPR036038">
    <property type="entry name" value="Aminotransferase-like"/>
</dbReference>
<evidence type="ECO:0000256" key="6">
    <source>
        <dbReference type="ARBA" id="ARBA00013053"/>
    </source>
</evidence>
<comment type="caution">
    <text evidence="12">The sequence shown here is derived from an EMBL/GenBank/DDBJ whole genome shotgun (WGS) entry which is preliminary data.</text>
</comment>
<dbReference type="RefSeq" id="WP_229836840.1">
    <property type="nucleotide sequence ID" value="NZ_BMZS01000004.1"/>
</dbReference>
<reference evidence="12" key="2">
    <citation type="submission" date="2020-09" db="EMBL/GenBank/DDBJ databases">
        <authorList>
            <person name="Sun Q."/>
            <person name="Kim S."/>
        </authorList>
    </citation>
    <scope>NUCLEOTIDE SEQUENCE</scope>
    <source>
        <strain evidence="12">KCTC 42651</strain>
    </source>
</reference>
<keyword evidence="12" id="KW-0032">Aminotransferase</keyword>
<dbReference type="NCBIfam" id="NF009896">
    <property type="entry name" value="PRK13356.1"/>
    <property type="match status" value="1"/>
</dbReference>
<evidence type="ECO:0000256" key="9">
    <source>
        <dbReference type="ARBA" id="ARBA00048212"/>
    </source>
</evidence>
<dbReference type="EC" id="2.6.1.42" evidence="6"/>
<keyword evidence="12" id="KW-0808">Transferase</keyword>
<evidence type="ECO:0000256" key="5">
    <source>
        <dbReference type="ARBA" id="ARBA00009320"/>
    </source>
</evidence>
<dbReference type="InterPro" id="IPR050571">
    <property type="entry name" value="Class-IV_PLP-Dep_Aminotrnsfr"/>
</dbReference>
<dbReference type="Pfam" id="PF01063">
    <property type="entry name" value="Aminotran_4"/>
    <property type="match status" value="1"/>
</dbReference>
<comment type="catalytic activity">
    <reaction evidence="9">
        <text>L-valine + 2-oxoglutarate = 3-methyl-2-oxobutanoate + L-glutamate</text>
        <dbReference type="Rhea" id="RHEA:24813"/>
        <dbReference type="ChEBI" id="CHEBI:11851"/>
        <dbReference type="ChEBI" id="CHEBI:16810"/>
        <dbReference type="ChEBI" id="CHEBI:29985"/>
        <dbReference type="ChEBI" id="CHEBI:57762"/>
        <dbReference type="EC" id="2.6.1.42"/>
    </reaction>
</comment>
<protein>
    <recommendedName>
        <fullName evidence="7">Probable branched-chain-amino-acid aminotransferase</fullName>
        <ecNumber evidence="6">2.6.1.42</ecNumber>
    </recommendedName>
</protein>
<sequence>MKAVHFYEGGWRNDPPLVAGPMDLGFWSANNVFDGARAIHGCAPDLDRHCARLIRSARAIGLEPAMTAEEVHALCVEGIRMLPADADYYVRPMFFCREGSLLPETGETLFALSIFEAPMPPENAGKATLSPYRRAAPDQAPTDSKAGALYPNSQRARREAMSRGFQLAVVLDPDGNVAEFSHANLWIAKDGVAITPQANGTFLDGITKNRVAGLLTAAGVPVEQRTLTVADLDDADEIWMSGNAGKIQTVTGWEGRELQPGPVFRQARKLYWEFLETCRIVDEPAAEAGSAQRTATA</sequence>
<dbReference type="Gene3D" id="3.20.10.10">
    <property type="entry name" value="D-amino Acid Aminotransferase, subunit A, domain 2"/>
    <property type="match status" value="1"/>
</dbReference>
<evidence type="ECO:0000256" key="2">
    <source>
        <dbReference type="ARBA" id="ARBA00004824"/>
    </source>
</evidence>
<evidence type="ECO:0000256" key="11">
    <source>
        <dbReference type="ARBA" id="ARBA00049229"/>
    </source>
</evidence>
<proteinExistence type="inferred from homology"/>
<name>A0A918XS04_9PROT</name>
<dbReference type="SUPFAM" id="SSF56752">
    <property type="entry name" value="D-aminoacid aminotransferase-like PLP-dependent enzymes"/>
    <property type="match status" value="1"/>
</dbReference>
<dbReference type="InterPro" id="IPR001544">
    <property type="entry name" value="Aminotrans_IV"/>
</dbReference>
<dbReference type="InterPro" id="IPR043131">
    <property type="entry name" value="BCAT-like_N"/>
</dbReference>
<evidence type="ECO:0000256" key="7">
    <source>
        <dbReference type="ARBA" id="ARBA00014472"/>
    </source>
</evidence>
<dbReference type="PANTHER" id="PTHR42743">
    <property type="entry name" value="AMINO-ACID AMINOTRANSFERASE"/>
    <property type="match status" value="1"/>
</dbReference>
<evidence type="ECO:0000256" key="3">
    <source>
        <dbReference type="ARBA" id="ARBA00004931"/>
    </source>
</evidence>
<evidence type="ECO:0000313" key="12">
    <source>
        <dbReference type="EMBL" id="GHD48462.1"/>
    </source>
</evidence>